<accession>A0AAD8YEY6</accession>
<evidence type="ECO:0000313" key="2">
    <source>
        <dbReference type="EMBL" id="KAK1743971.1"/>
    </source>
</evidence>
<dbReference type="InterPro" id="IPR011990">
    <property type="entry name" value="TPR-like_helical_dom_sf"/>
</dbReference>
<comment type="similarity">
    <text evidence="1">Belongs to the sel-1 family.</text>
</comment>
<comment type="caution">
    <text evidence="2">The sequence shown here is derived from an EMBL/GenBank/DDBJ whole genome shotgun (WGS) entry which is preliminary data.</text>
</comment>
<dbReference type="EMBL" id="JATAAI010000008">
    <property type="protein sequence ID" value="KAK1743971.1"/>
    <property type="molecule type" value="Genomic_DNA"/>
</dbReference>
<dbReference type="SUPFAM" id="SSF81901">
    <property type="entry name" value="HCP-like"/>
    <property type="match status" value="1"/>
</dbReference>
<sequence length="146" mass="16331">RCYNEGDYKGALKYLAKAAELGDVDAHHDLSLWYKGGRGVEKDKKKELYHMEEAAIAGHPYARYNLGCNEWDNGKYERAVNHFIIAANLGFDVSIKALKECYTKGNVSKEEFAAALRAYQAAVDAAKSPQREEAAKIDAIVRSKCR</sequence>
<evidence type="ECO:0008006" key="4">
    <source>
        <dbReference type="Google" id="ProtNLM"/>
    </source>
</evidence>
<dbReference type="InterPro" id="IPR006597">
    <property type="entry name" value="Sel1-like"/>
</dbReference>
<dbReference type="InterPro" id="IPR050767">
    <property type="entry name" value="Sel1_AlgK"/>
</dbReference>
<organism evidence="2 3">
    <name type="scientific">Skeletonema marinoi</name>
    <dbReference type="NCBI Taxonomy" id="267567"/>
    <lineage>
        <taxon>Eukaryota</taxon>
        <taxon>Sar</taxon>
        <taxon>Stramenopiles</taxon>
        <taxon>Ochrophyta</taxon>
        <taxon>Bacillariophyta</taxon>
        <taxon>Coscinodiscophyceae</taxon>
        <taxon>Thalassiosirophycidae</taxon>
        <taxon>Thalassiosirales</taxon>
        <taxon>Skeletonemataceae</taxon>
        <taxon>Skeletonema</taxon>
        <taxon>Skeletonema marinoi-dohrnii complex</taxon>
    </lineage>
</organism>
<dbReference type="PANTHER" id="PTHR11102">
    <property type="entry name" value="SEL-1-LIKE PROTEIN"/>
    <property type="match status" value="1"/>
</dbReference>
<protein>
    <recommendedName>
        <fullName evidence="4">Sel1 repeat family protein</fullName>
    </recommendedName>
</protein>
<dbReference type="PANTHER" id="PTHR11102:SF160">
    <property type="entry name" value="ERAD-ASSOCIATED E3 UBIQUITIN-PROTEIN LIGASE COMPONENT HRD3"/>
    <property type="match status" value="1"/>
</dbReference>
<keyword evidence="3" id="KW-1185">Reference proteome</keyword>
<dbReference type="Proteomes" id="UP001224775">
    <property type="component" value="Unassembled WGS sequence"/>
</dbReference>
<name>A0AAD8YEY6_9STRA</name>
<feature type="non-terminal residue" evidence="2">
    <location>
        <position position="1"/>
    </location>
</feature>
<dbReference type="Pfam" id="PF08238">
    <property type="entry name" value="Sel1"/>
    <property type="match status" value="3"/>
</dbReference>
<evidence type="ECO:0000256" key="1">
    <source>
        <dbReference type="ARBA" id="ARBA00038101"/>
    </source>
</evidence>
<evidence type="ECO:0000313" key="3">
    <source>
        <dbReference type="Proteomes" id="UP001224775"/>
    </source>
</evidence>
<gene>
    <name evidence="2" type="ORF">QTG54_005568</name>
</gene>
<proteinExistence type="inferred from homology"/>
<dbReference type="Gene3D" id="1.25.40.10">
    <property type="entry name" value="Tetratricopeptide repeat domain"/>
    <property type="match status" value="1"/>
</dbReference>
<dbReference type="AlphaFoldDB" id="A0AAD8YEY6"/>
<reference evidence="2" key="1">
    <citation type="submission" date="2023-06" db="EMBL/GenBank/DDBJ databases">
        <title>Survivors Of The Sea: Transcriptome response of Skeletonema marinoi to long-term dormancy.</title>
        <authorList>
            <person name="Pinder M.I.M."/>
            <person name="Kourtchenko O."/>
            <person name="Robertson E.K."/>
            <person name="Larsson T."/>
            <person name="Maumus F."/>
            <person name="Osuna-Cruz C.M."/>
            <person name="Vancaester E."/>
            <person name="Stenow R."/>
            <person name="Vandepoele K."/>
            <person name="Ploug H."/>
            <person name="Bruchert V."/>
            <person name="Godhe A."/>
            <person name="Topel M."/>
        </authorList>
    </citation>
    <scope>NUCLEOTIDE SEQUENCE</scope>
    <source>
        <strain evidence="2">R05AC</strain>
    </source>
</reference>